<dbReference type="InterPro" id="IPR044927">
    <property type="entry name" value="Endonuclea_NS_2"/>
</dbReference>
<feature type="signal peptide" evidence="2">
    <location>
        <begin position="1"/>
        <end position="16"/>
    </location>
</feature>
<dbReference type="Proteomes" id="UP000011740">
    <property type="component" value="Unassembled WGS sequence"/>
</dbReference>
<sequence>MAATAAAVAFGGTATAATAPAPPADRSGTVTKGPAERTVTSPMTTVRVTGLVDGTPDRAGKVTVRLADGKTLAIPAAAKDVVLRRAAQQARAHAKDSGERPCGVSWVRLKEKADHHPVAMETGFDLNSPATGYEWLVTTTGPNDYAQKFSQHGNLALRESWQGGDKSDKDQADGFYSAAVDPEVSYVRLLSGELCRDMGAHTTVRLTGPKAACLKTVSANSGAGWILNSTQPVPHRNRTDPSSPAGTRATGAQACLRNPLGTGSAASGDITGWQDAQQFVATHPPAAAIARCHLIANILGGKGQILDGGQANLVPCWQVGMNTGTPSMRTYEKQVQDQVADPGMGPDDAVFYQVTPLYQDGASTIPTGVVMSAKVQRANGTESLMFTTSVPNTQATSGLNLGN</sequence>
<evidence type="ECO:0000256" key="1">
    <source>
        <dbReference type="SAM" id="MobiDB-lite"/>
    </source>
</evidence>
<evidence type="ECO:0000256" key="2">
    <source>
        <dbReference type="SAM" id="SignalP"/>
    </source>
</evidence>
<feature type="region of interest" description="Disordered" evidence="1">
    <location>
        <begin position="227"/>
        <end position="250"/>
    </location>
</feature>
<dbReference type="Pfam" id="PF13930">
    <property type="entry name" value="Endonuclea_NS_2"/>
    <property type="match status" value="1"/>
</dbReference>
<dbReference type="STRING" id="1223523.H340_05711"/>
<dbReference type="EMBL" id="AORZ01000010">
    <property type="protein sequence ID" value="EMF01508.1"/>
    <property type="molecule type" value="Genomic_DNA"/>
</dbReference>
<name>M3B695_STRM1</name>
<evidence type="ECO:0000313" key="4">
    <source>
        <dbReference type="EMBL" id="EMF01508.1"/>
    </source>
</evidence>
<dbReference type="AlphaFoldDB" id="M3B695"/>
<comment type="caution">
    <text evidence="4">The sequence shown here is derived from an EMBL/GenBank/DDBJ whole genome shotgun (WGS) entry which is preliminary data.</text>
</comment>
<organism evidence="4 5">
    <name type="scientific">Streptomyces mobaraensis (strain ATCC 29032 / DSM 40847 / JCM 4168 / NBRC 13819 / NCIMB 11159 / IPCR 16-22)</name>
    <dbReference type="NCBI Taxonomy" id="1223523"/>
    <lineage>
        <taxon>Bacteria</taxon>
        <taxon>Bacillati</taxon>
        <taxon>Actinomycetota</taxon>
        <taxon>Actinomycetes</taxon>
        <taxon>Kitasatosporales</taxon>
        <taxon>Streptomycetaceae</taxon>
        <taxon>Streptomyces</taxon>
    </lineage>
</organism>
<evidence type="ECO:0000259" key="3">
    <source>
        <dbReference type="Pfam" id="PF13930"/>
    </source>
</evidence>
<feature type="region of interest" description="Disordered" evidence="1">
    <location>
        <begin position="16"/>
        <end position="42"/>
    </location>
</feature>
<keyword evidence="2" id="KW-0732">Signal</keyword>
<dbReference type="InterPro" id="IPR044929">
    <property type="entry name" value="DNA/RNA_non-sp_Endonuclease_sf"/>
</dbReference>
<gene>
    <name evidence="4" type="ORF">H340_05711</name>
</gene>
<dbReference type="Gene3D" id="3.40.570.10">
    <property type="entry name" value="Extracellular Endonuclease, subunit A"/>
    <property type="match status" value="1"/>
</dbReference>
<accession>M3B695</accession>
<evidence type="ECO:0000313" key="5">
    <source>
        <dbReference type="Proteomes" id="UP000011740"/>
    </source>
</evidence>
<protein>
    <recommendedName>
        <fullName evidence="3">Type VII secretion system protein EssD-like domain-containing protein</fullName>
    </recommendedName>
</protein>
<feature type="domain" description="Type VII secretion system protein EssD-like" evidence="3">
    <location>
        <begin position="247"/>
        <end position="376"/>
    </location>
</feature>
<feature type="chain" id="PRO_5004031768" description="Type VII secretion system protein EssD-like domain-containing protein" evidence="2">
    <location>
        <begin position="17"/>
        <end position="403"/>
    </location>
</feature>
<dbReference type="eggNOG" id="ENOG5033V4J">
    <property type="taxonomic scope" value="Bacteria"/>
</dbReference>
<reference evidence="4 5" key="1">
    <citation type="journal article" date="2013" name="Genome Announc.">
        <title>Whole-Genome Shotgun Assembly and Analysis of the Genome of Streptomyces mobaraensis DSM 40847, a Strain for Industrial Production of Microbial Transglutaminase.</title>
        <authorList>
            <person name="Yang H."/>
            <person name="He T."/>
            <person name="Wu W."/>
            <person name="Zhu W."/>
            <person name="Lu B."/>
            <person name="Sun W."/>
        </authorList>
    </citation>
    <scope>NUCLEOTIDE SEQUENCE [LARGE SCALE GENOMIC DNA]</scope>
    <source>
        <strain evidence="4 5">DSM 40847</strain>
    </source>
</reference>
<proteinExistence type="predicted"/>
<dbReference type="PATRIC" id="fig|1223523.3.peg.1164"/>